<evidence type="ECO:0000256" key="11">
    <source>
        <dbReference type="ARBA" id="ARBA00050019"/>
    </source>
</evidence>
<comment type="pathway">
    <text evidence="12">Porphyrin-containing compound metabolism; protoheme biosynthesis.</text>
</comment>
<dbReference type="STRING" id="363870.NG54_01370"/>
<gene>
    <name evidence="12" type="primary">chdC</name>
    <name evidence="13" type="ORF">NG54_01370</name>
</gene>
<reference evidence="13 14" key="1">
    <citation type="submission" date="2014-10" db="EMBL/GenBank/DDBJ databases">
        <title>Draft genome of phytase producing Bacillus ginsengihumi strain M2.11.</title>
        <authorList>
            <person name="Toymentseva A."/>
            <person name="Boulygina E.A."/>
            <person name="Kazakov S.V."/>
            <person name="Kayumov I."/>
            <person name="Suleimanova A.D."/>
            <person name="Mardanova A.M."/>
            <person name="Maria S.N."/>
            <person name="Sergey M.Y."/>
            <person name="Sharipova M.R."/>
        </authorList>
    </citation>
    <scope>NUCLEOTIDE SEQUENCE [LARGE SCALE GENOMIC DNA]</scope>
    <source>
        <strain evidence="13 14">M2.11</strain>
    </source>
</reference>
<dbReference type="InterPro" id="IPR011008">
    <property type="entry name" value="Dimeric_a/b-barrel"/>
</dbReference>
<feature type="binding site" evidence="12">
    <location>
        <position position="132"/>
    </location>
    <ligand>
        <name>Fe-coproporphyrin III</name>
        <dbReference type="ChEBI" id="CHEBI:68438"/>
    </ligand>
</feature>
<feature type="active site" evidence="12">
    <location>
        <position position="146"/>
    </location>
</feature>
<dbReference type="EC" id="1.3.98.5" evidence="11 12"/>
<keyword evidence="5 12" id="KW-0560">Oxidoreductase</keyword>
<evidence type="ECO:0000313" key="14">
    <source>
        <dbReference type="Proteomes" id="UP000030588"/>
    </source>
</evidence>
<proteinExistence type="inferred from homology"/>
<evidence type="ECO:0000256" key="2">
    <source>
        <dbReference type="ARBA" id="ARBA00014413"/>
    </source>
</evidence>
<dbReference type="GO" id="GO:0020037">
    <property type="term" value="F:heme binding"/>
    <property type="evidence" value="ECO:0007669"/>
    <property type="project" value="InterPro"/>
</dbReference>
<feature type="binding site" evidence="12">
    <location>
        <begin position="146"/>
        <end position="150"/>
    </location>
    <ligand>
        <name>Fe-coproporphyrin III</name>
        <dbReference type="ChEBI" id="CHEBI:68438"/>
    </ligand>
</feature>
<evidence type="ECO:0000313" key="13">
    <source>
        <dbReference type="EMBL" id="KHD86741.1"/>
    </source>
</evidence>
<comment type="similarity">
    <text evidence="1 12">Belongs to the ChdC family. Type 1 subfamily.</text>
</comment>
<comment type="catalytic activity">
    <reaction evidence="12">
        <text>Fe-coproporphyrin III + H2O2 + H(+) = harderoheme III + CO2 + 2 H2O</text>
        <dbReference type="Rhea" id="RHEA:57940"/>
        <dbReference type="ChEBI" id="CHEBI:15377"/>
        <dbReference type="ChEBI" id="CHEBI:15378"/>
        <dbReference type="ChEBI" id="CHEBI:16240"/>
        <dbReference type="ChEBI" id="CHEBI:16526"/>
        <dbReference type="ChEBI" id="CHEBI:68438"/>
        <dbReference type="ChEBI" id="CHEBI:142463"/>
    </reaction>
</comment>
<keyword evidence="13" id="KW-0575">Peroxidase</keyword>
<dbReference type="EMBL" id="JRUN01000002">
    <property type="protein sequence ID" value="KHD86741.1"/>
    <property type="molecule type" value="Genomic_DNA"/>
</dbReference>
<dbReference type="Gene3D" id="3.30.70.1030">
    <property type="entry name" value="Apc35880, domain 1"/>
    <property type="match status" value="2"/>
</dbReference>
<dbReference type="GO" id="GO:0046872">
    <property type="term" value="F:metal ion binding"/>
    <property type="evidence" value="ECO:0007669"/>
    <property type="project" value="UniProtKB-KW"/>
</dbReference>
<comment type="catalytic activity">
    <reaction evidence="12">
        <text>harderoheme III + H2O2 + H(+) = heme b + CO2 + 2 H2O</text>
        <dbReference type="Rhea" id="RHEA:57944"/>
        <dbReference type="ChEBI" id="CHEBI:15377"/>
        <dbReference type="ChEBI" id="CHEBI:15378"/>
        <dbReference type="ChEBI" id="CHEBI:16240"/>
        <dbReference type="ChEBI" id="CHEBI:16526"/>
        <dbReference type="ChEBI" id="CHEBI:60344"/>
        <dbReference type="ChEBI" id="CHEBI:142463"/>
    </reaction>
</comment>
<protein>
    <recommendedName>
        <fullName evidence="2 12">Coproheme decarboxylase</fullName>
        <ecNumber evidence="11 12">1.3.98.5</ecNumber>
    </recommendedName>
    <alternativeName>
        <fullName evidence="8 12">Coproheme III oxidative decarboxylase</fullName>
    </alternativeName>
    <alternativeName>
        <fullName evidence="9 12">Hydrogen peroxide-dependent heme synthase</fullName>
    </alternativeName>
</protein>
<evidence type="ECO:0000256" key="9">
    <source>
        <dbReference type="ARBA" id="ARBA00030236"/>
    </source>
</evidence>
<keyword evidence="6 12" id="KW-0408">Iron</keyword>
<sequence length="252" mass="29314">MSEAAETLDGWYSLHDFRSLDWPRWKTLSSDEREKAIFEFQQFLDRLNEIQESGNGANALYTIVGQKADFVLWTLRPTLDDIQELETEFNKLTIADYTIPAYSYVAVVELSNYVNGGKAGEDAYENPYVKARLYPTLPKSKYFCFYPMDKRRQGNDNWYMLSMEERRELMKSHGLIGRSYAGKIKQYILGSTGLDDYEWGVALLSDDALQFKKIVYEMRFDEVSARYGDFGSFFVGTLLDEKKLRSFLHVNN</sequence>
<dbReference type="AlphaFoldDB" id="A0A0A6VGN4"/>
<accession>A0A0A6VGN4</accession>
<evidence type="ECO:0000256" key="4">
    <source>
        <dbReference type="ARBA" id="ARBA00022723"/>
    </source>
</evidence>
<dbReference type="PANTHER" id="PTHR36843:SF1">
    <property type="entry name" value="COPROHEME DECARBOXYLASE"/>
    <property type="match status" value="1"/>
</dbReference>
<keyword evidence="7 12" id="KW-0350">Heme biosynthesis</keyword>
<dbReference type="HAMAP" id="MF_01442">
    <property type="entry name" value="Coproheme_decarbox_1"/>
    <property type="match status" value="1"/>
</dbReference>
<keyword evidence="4 12" id="KW-0479">Metal-binding</keyword>
<evidence type="ECO:0000256" key="6">
    <source>
        <dbReference type="ARBA" id="ARBA00023004"/>
    </source>
</evidence>
<comment type="catalytic activity">
    <reaction evidence="10">
        <text>Fe-coproporphyrin III + 2 H2O2 + 2 H(+) = heme b + 2 CO2 + 4 H2O</text>
        <dbReference type="Rhea" id="RHEA:56516"/>
        <dbReference type="ChEBI" id="CHEBI:15377"/>
        <dbReference type="ChEBI" id="CHEBI:15378"/>
        <dbReference type="ChEBI" id="CHEBI:16240"/>
        <dbReference type="ChEBI" id="CHEBI:16526"/>
        <dbReference type="ChEBI" id="CHEBI:60344"/>
        <dbReference type="ChEBI" id="CHEBI:68438"/>
        <dbReference type="EC" id="1.3.98.5"/>
    </reaction>
    <physiologicalReaction direction="left-to-right" evidence="10">
        <dbReference type="Rhea" id="RHEA:56517"/>
    </physiologicalReaction>
</comment>
<dbReference type="InterPro" id="IPR031332">
    <property type="entry name" value="CHDC"/>
</dbReference>
<evidence type="ECO:0000256" key="3">
    <source>
        <dbReference type="ARBA" id="ARBA00022617"/>
    </source>
</evidence>
<evidence type="ECO:0000256" key="5">
    <source>
        <dbReference type="ARBA" id="ARBA00023002"/>
    </source>
</evidence>
<dbReference type="Proteomes" id="UP000030588">
    <property type="component" value="Unassembled WGS sequence"/>
</dbReference>
<keyword evidence="3 12" id="KW-0349">Heme</keyword>
<dbReference type="GO" id="GO:0006785">
    <property type="term" value="P:heme B biosynthetic process"/>
    <property type="evidence" value="ECO:0007669"/>
    <property type="project" value="UniProtKB-UniRule"/>
</dbReference>
<comment type="cofactor">
    <cofactor evidence="12">
        <name>Fe-coproporphyrin III</name>
        <dbReference type="ChEBI" id="CHEBI:68438"/>
    </cofactor>
    <text evidence="12">Fe-coproporphyrin III acts as both substrate and redox cofactor.</text>
</comment>
<dbReference type="GO" id="GO:0004601">
    <property type="term" value="F:peroxidase activity"/>
    <property type="evidence" value="ECO:0007669"/>
    <property type="project" value="UniProtKB-KW"/>
</dbReference>
<comment type="caution">
    <text evidence="13">The sequence shown here is derived from an EMBL/GenBank/DDBJ whole genome shotgun (WGS) entry which is preliminary data.</text>
</comment>
<evidence type="ECO:0000256" key="1">
    <source>
        <dbReference type="ARBA" id="ARBA00009276"/>
    </source>
</evidence>
<comment type="function">
    <text evidence="12">Involved in coproporphyrin-dependent heme b biosynthesis. Catalyzes the decarboxylation of Fe-coproporphyrin III (coproheme) to heme b (protoheme IX), the last step of the pathway. The reaction occurs in a stepwise manner with a three-propionate intermediate.</text>
</comment>
<dbReference type="NCBIfam" id="NF008913">
    <property type="entry name" value="PRK12276.1"/>
    <property type="match status" value="1"/>
</dbReference>
<feature type="binding site" evidence="12">
    <location>
        <position position="224"/>
    </location>
    <ligand>
        <name>Fe-coproporphyrin III</name>
        <dbReference type="ChEBI" id="CHEBI:68438"/>
    </ligand>
</feature>
<dbReference type="Pfam" id="PF06778">
    <property type="entry name" value="Chlor_dismutase"/>
    <property type="match status" value="1"/>
</dbReference>
<feature type="binding site" description="axial binding residue" evidence="12">
    <location>
        <position position="173"/>
    </location>
    <ligand>
        <name>Fe-coproporphyrin III</name>
        <dbReference type="ChEBI" id="CHEBI:68438"/>
    </ligand>
    <ligandPart>
        <name>Fe</name>
        <dbReference type="ChEBI" id="CHEBI:18248"/>
    </ligandPart>
</feature>
<evidence type="ECO:0000256" key="7">
    <source>
        <dbReference type="ARBA" id="ARBA00023133"/>
    </source>
</evidence>
<evidence type="ECO:0000256" key="10">
    <source>
        <dbReference type="ARBA" id="ARBA00049896"/>
    </source>
</evidence>
<dbReference type="InterPro" id="IPR010644">
    <property type="entry name" value="ChdC/CLD"/>
</dbReference>
<evidence type="ECO:0000256" key="8">
    <source>
        <dbReference type="ARBA" id="ARBA00029882"/>
    </source>
</evidence>
<dbReference type="RefSeq" id="WP_025727600.1">
    <property type="nucleotide sequence ID" value="NZ_JAMAUG010000002.1"/>
</dbReference>
<dbReference type="PANTHER" id="PTHR36843">
    <property type="entry name" value="HEME-DEPENDENT PEROXIDASE YWFI-RELATED"/>
    <property type="match status" value="1"/>
</dbReference>
<organism evidence="13 14">
    <name type="scientific">Heyndrickxia ginsengihumi</name>
    <dbReference type="NCBI Taxonomy" id="363870"/>
    <lineage>
        <taxon>Bacteria</taxon>
        <taxon>Bacillati</taxon>
        <taxon>Bacillota</taxon>
        <taxon>Bacilli</taxon>
        <taxon>Bacillales</taxon>
        <taxon>Bacillaceae</taxon>
        <taxon>Heyndrickxia</taxon>
    </lineage>
</organism>
<dbReference type="GO" id="GO:0016634">
    <property type="term" value="F:oxidoreductase activity, acting on the CH-CH group of donors, oxygen as acceptor"/>
    <property type="evidence" value="ECO:0007669"/>
    <property type="project" value="UniProtKB-UniRule"/>
</dbReference>
<dbReference type="OrthoDB" id="9773646at2"/>
<feature type="binding site" evidence="12">
    <location>
        <position position="186"/>
    </location>
    <ligand>
        <name>Fe-coproporphyrin III</name>
        <dbReference type="ChEBI" id="CHEBI:68438"/>
    </ligand>
</feature>
<evidence type="ECO:0000256" key="12">
    <source>
        <dbReference type="HAMAP-Rule" id="MF_01442"/>
    </source>
</evidence>
<name>A0A0A6VGN4_9BACI</name>
<dbReference type="SUPFAM" id="SSF54909">
    <property type="entry name" value="Dimeric alpha+beta barrel"/>
    <property type="match status" value="1"/>
</dbReference>